<feature type="transmembrane region" description="Helical" evidence="11">
    <location>
        <begin position="270"/>
        <end position="293"/>
    </location>
</feature>
<evidence type="ECO:0000256" key="2">
    <source>
        <dbReference type="ARBA" id="ARBA00022692"/>
    </source>
</evidence>
<dbReference type="Gene3D" id="1.20.1070.10">
    <property type="entry name" value="Rhodopsin 7-helix transmembrane proteins"/>
    <property type="match status" value="1"/>
</dbReference>
<dbReference type="GO" id="GO:0004875">
    <property type="term" value="F:complement receptor activity"/>
    <property type="evidence" value="ECO:0007669"/>
    <property type="project" value="TreeGrafter"/>
</dbReference>
<name>A0A1V0QG17_CNPV</name>
<evidence type="ECO:0000256" key="4">
    <source>
        <dbReference type="ARBA" id="ARBA00023040"/>
    </source>
</evidence>
<dbReference type="SUPFAM" id="SSF81321">
    <property type="entry name" value="Family A G protein-coupled receptor-like"/>
    <property type="match status" value="1"/>
</dbReference>
<dbReference type="EMBL" id="KX857215">
    <property type="protein sequence ID" value="ARE67260.1"/>
    <property type="molecule type" value="Genomic_DNA"/>
</dbReference>
<reference evidence="13" key="1">
    <citation type="journal article" date="2017" name="BMC Genomics">
        <title>Genomic characterization of two novel pathogenic avipoxviruses isolated from pacific shearwaters (Ardenna spp.).</title>
        <authorList>
            <person name="Sarker S."/>
            <person name="Das S."/>
            <person name="Lavers J.L."/>
            <person name="Hutton I."/>
            <person name="Helbig K."/>
            <person name="Imbery J."/>
            <person name="Upton C."/>
            <person name="Raidal S.R."/>
        </authorList>
    </citation>
    <scope>NUCLEOTIDE SEQUENCE [LARGE SCALE GENOMIC DNA]</scope>
    <source>
        <strain evidence="13">SWPV-2</strain>
    </source>
</reference>
<dbReference type="PANTHER" id="PTHR24225:SF24">
    <property type="entry name" value="G-PROTEIN COUPLED RECEPTORS FAMILY 1 PROFILE DOMAIN-CONTAINING PROTEIN"/>
    <property type="match status" value="1"/>
</dbReference>
<feature type="transmembrane region" description="Helical" evidence="11">
    <location>
        <begin position="136"/>
        <end position="156"/>
    </location>
</feature>
<dbReference type="PANTHER" id="PTHR24225">
    <property type="entry name" value="CHEMOTACTIC RECEPTOR"/>
    <property type="match status" value="1"/>
</dbReference>
<keyword evidence="3 11" id="KW-1133">Transmembrane helix</keyword>
<keyword evidence="5 11" id="KW-0472">Membrane</keyword>
<evidence type="ECO:0000256" key="5">
    <source>
        <dbReference type="ARBA" id="ARBA00023136"/>
    </source>
</evidence>
<dbReference type="GO" id="GO:0004930">
    <property type="term" value="F:G protein-coupled receptor activity"/>
    <property type="evidence" value="ECO:0007669"/>
    <property type="project" value="UniProtKB-KW"/>
</dbReference>
<dbReference type="Pfam" id="PF00001">
    <property type="entry name" value="7tm_1"/>
    <property type="match status" value="1"/>
</dbReference>
<feature type="domain" description="G-protein coupled receptors family 1 profile" evidence="12">
    <location>
        <begin position="28"/>
        <end position="286"/>
    </location>
</feature>
<evidence type="ECO:0000256" key="11">
    <source>
        <dbReference type="SAM" id="Phobius"/>
    </source>
</evidence>
<evidence type="ECO:0000313" key="13">
    <source>
        <dbReference type="EMBL" id="ARE67260.1"/>
    </source>
</evidence>
<dbReference type="GO" id="GO:0007200">
    <property type="term" value="P:phospholipase C-activating G protein-coupled receptor signaling pathway"/>
    <property type="evidence" value="ECO:0007669"/>
    <property type="project" value="TreeGrafter"/>
</dbReference>
<evidence type="ECO:0000256" key="3">
    <source>
        <dbReference type="ARBA" id="ARBA00022989"/>
    </source>
</evidence>
<gene>
    <name evidence="13" type="primary">SWPV2-041</name>
</gene>
<dbReference type="GO" id="GO:0005886">
    <property type="term" value="C:plasma membrane"/>
    <property type="evidence" value="ECO:0007669"/>
    <property type="project" value="TreeGrafter"/>
</dbReference>
<sequence>MSYNITVTVSNSSYTMSSYSRMALVCMYLLVFLVGIIGNVKLIRLLMVSRNISIIPFLNLGIADLLFVIFIPLYIIYILSNFHWHFGKALCKISSFFFTSNMFASIFLITVISVYRYVKITLPGFTYKYVNIRNMYITIFFIWIISIILGIPALYFRNTIVTKNNDTLCINHYHDNREIAELIYKVIICIRFILGYLLPMIIILVCYTLLIYRTNNASNISDKIFFITASTALVFFICWMPHHIINVISLLSSNSKSKALRSFIREASPIFVGFGCVYSALNPIIYLAVIRLLDRCNNNTYESLRETLTDENESVSSVADVYDDIEIRNVNT</sequence>
<feature type="transmembrane region" description="Helical" evidence="11">
    <location>
        <begin position="20"/>
        <end position="40"/>
    </location>
</feature>
<dbReference type="InterPro" id="IPR000276">
    <property type="entry name" value="GPCR_Rhodpsn"/>
</dbReference>
<keyword evidence="4" id="KW-0297">G-protein coupled receptor</keyword>
<dbReference type="PRINTS" id="PR00241">
    <property type="entry name" value="ANGIOTENSINR"/>
</dbReference>
<evidence type="ECO:0000256" key="10">
    <source>
        <dbReference type="ARBA" id="ARBA00025736"/>
    </source>
</evidence>
<dbReference type="InterPro" id="IPR000248">
    <property type="entry name" value="ATII_rcpt"/>
</dbReference>
<keyword evidence="6" id="KW-1015">Disulfide bond</keyword>
<feature type="transmembrane region" description="Helical" evidence="11">
    <location>
        <begin position="52"/>
        <end position="76"/>
    </location>
</feature>
<proteinExistence type="inferred from homology"/>
<evidence type="ECO:0000256" key="1">
    <source>
        <dbReference type="ARBA" id="ARBA00004141"/>
    </source>
</evidence>
<comment type="subcellular location">
    <subcellularLocation>
        <location evidence="1">Membrane</location>
        <topology evidence="1">Multi-pass membrane protein</topology>
    </subcellularLocation>
</comment>
<accession>A0A1V0QG17</accession>
<dbReference type="GO" id="GO:0007204">
    <property type="term" value="P:positive regulation of cytosolic calcium ion concentration"/>
    <property type="evidence" value="ECO:0007669"/>
    <property type="project" value="TreeGrafter"/>
</dbReference>
<dbReference type="PROSITE" id="PS50262">
    <property type="entry name" value="G_PROTEIN_RECEP_F1_2"/>
    <property type="match status" value="1"/>
</dbReference>
<dbReference type="PRINTS" id="PR00237">
    <property type="entry name" value="GPCRRHODOPSN"/>
</dbReference>
<evidence type="ECO:0000259" key="12">
    <source>
        <dbReference type="PROSITE" id="PS50262"/>
    </source>
</evidence>
<organism evidence="13">
    <name type="scientific">Shearwaterpox virus</name>
    <dbReference type="NCBI Taxonomy" id="1974596"/>
    <lineage>
        <taxon>Viruses</taxon>
        <taxon>Varidnaviria</taxon>
        <taxon>Bamfordvirae</taxon>
        <taxon>Nucleocytoviricota</taxon>
        <taxon>Pokkesviricetes</taxon>
        <taxon>Chitovirales</taxon>
        <taxon>Poxviridae</taxon>
        <taxon>Chordopoxvirinae</taxon>
        <taxon>Avipoxvirus</taxon>
        <taxon>Avipoxvirus canarypox</taxon>
        <taxon>Canarypox virus</taxon>
    </lineage>
</organism>
<keyword evidence="7" id="KW-0675">Receptor</keyword>
<dbReference type="InterPro" id="IPR000826">
    <property type="entry name" value="Formyl_rcpt-rel"/>
</dbReference>
<keyword evidence="8" id="KW-0325">Glycoprotein</keyword>
<dbReference type="InterPro" id="IPR017452">
    <property type="entry name" value="GPCR_Rhodpsn_7TM"/>
</dbReference>
<protein>
    <submittedName>
        <fullName evidence="13">SWPV2-ORF041</fullName>
    </submittedName>
</protein>
<feature type="transmembrane region" description="Helical" evidence="11">
    <location>
        <begin position="96"/>
        <end position="115"/>
    </location>
</feature>
<keyword evidence="2 11" id="KW-0812">Transmembrane</keyword>
<dbReference type="Proteomes" id="UP000319767">
    <property type="component" value="Segment"/>
</dbReference>
<evidence type="ECO:0000256" key="9">
    <source>
        <dbReference type="ARBA" id="ARBA00023224"/>
    </source>
</evidence>
<comment type="similarity">
    <text evidence="10">Belongs to the chemokine-like receptor (CMKLR) family.</text>
</comment>
<feature type="transmembrane region" description="Helical" evidence="11">
    <location>
        <begin position="182"/>
        <end position="212"/>
    </location>
</feature>
<keyword evidence="9" id="KW-0807">Transducer</keyword>
<feature type="transmembrane region" description="Helical" evidence="11">
    <location>
        <begin position="224"/>
        <end position="250"/>
    </location>
</feature>
<evidence type="ECO:0000256" key="6">
    <source>
        <dbReference type="ARBA" id="ARBA00023157"/>
    </source>
</evidence>
<evidence type="ECO:0000256" key="7">
    <source>
        <dbReference type="ARBA" id="ARBA00023170"/>
    </source>
</evidence>
<evidence type="ECO:0000256" key="8">
    <source>
        <dbReference type="ARBA" id="ARBA00023180"/>
    </source>
</evidence>